<dbReference type="EMBL" id="JAFGIX010000032">
    <property type="protein sequence ID" value="MBN1572954.1"/>
    <property type="molecule type" value="Genomic_DNA"/>
</dbReference>
<evidence type="ECO:0000256" key="7">
    <source>
        <dbReference type="RuleBase" id="RU000382"/>
    </source>
</evidence>
<comment type="similarity">
    <text evidence="2 7">Belongs to the group II decarboxylase family.</text>
</comment>
<dbReference type="InterPro" id="IPR015424">
    <property type="entry name" value="PyrdxlP-dep_Trfase"/>
</dbReference>
<dbReference type="GO" id="GO:0019752">
    <property type="term" value="P:carboxylic acid metabolic process"/>
    <property type="evidence" value="ECO:0007669"/>
    <property type="project" value="InterPro"/>
</dbReference>
<feature type="modified residue" description="N6-(pyridoxal phosphate)lysine" evidence="6">
    <location>
        <position position="289"/>
    </location>
</feature>
<dbReference type="Gene3D" id="3.90.1150.10">
    <property type="entry name" value="Aspartate Aminotransferase, domain 1"/>
    <property type="match status" value="1"/>
</dbReference>
<evidence type="ECO:0000313" key="9">
    <source>
        <dbReference type="Proteomes" id="UP000809273"/>
    </source>
</evidence>
<name>A0A9D8KF33_9DELT</name>
<dbReference type="AlphaFoldDB" id="A0A9D8KF33"/>
<dbReference type="InterPro" id="IPR002129">
    <property type="entry name" value="PyrdxlP-dep_de-COase"/>
</dbReference>
<evidence type="ECO:0000256" key="3">
    <source>
        <dbReference type="ARBA" id="ARBA00022793"/>
    </source>
</evidence>
<gene>
    <name evidence="8" type="ORF">JW984_07145</name>
</gene>
<dbReference type="PANTHER" id="PTHR11999">
    <property type="entry name" value="GROUP II PYRIDOXAL-5-PHOSPHATE DECARBOXYLASE"/>
    <property type="match status" value="1"/>
</dbReference>
<evidence type="ECO:0000256" key="4">
    <source>
        <dbReference type="ARBA" id="ARBA00022898"/>
    </source>
</evidence>
<dbReference type="Pfam" id="PF00282">
    <property type="entry name" value="Pyridoxal_deC"/>
    <property type="match status" value="1"/>
</dbReference>
<dbReference type="InterPro" id="IPR010977">
    <property type="entry name" value="Aromatic_deC"/>
</dbReference>
<keyword evidence="8" id="KW-0032">Aminotransferase</keyword>
<dbReference type="Gene3D" id="3.40.640.10">
    <property type="entry name" value="Type I PLP-dependent aspartate aminotransferase-like (Major domain)"/>
    <property type="match status" value="1"/>
</dbReference>
<reference evidence="8" key="1">
    <citation type="journal article" date="2021" name="Environ. Microbiol.">
        <title>Genomic characterization of three novel Desulfobacterota classes expand the metabolic and phylogenetic diversity of the phylum.</title>
        <authorList>
            <person name="Murphy C.L."/>
            <person name="Biggerstaff J."/>
            <person name="Eichhorn A."/>
            <person name="Ewing E."/>
            <person name="Shahan R."/>
            <person name="Soriano D."/>
            <person name="Stewart S."/>
            <person name="VanMol K."/>
            <person name="Walker R."/>
            <person name="Walters P."/>
            <person name="Elshahed M.S."/>
            <person name="Youssef N.H."/>
        </authorList>
    </citation>
    <scope>NUCLEOTIDE SEQUENCE</scope>
    <source>
        <strain evidence="8">Zod_Metabat.24</strain>
    </source>
</reference>
<organism evidence="8 9">
    <name type="scientific">Candidatus Zymogenus saltonus</name>
    <dbReference type="NCBI Taxonomy" id="2844893"/>
    <lineage>
        <taxon>Bacteria</taxon>
        <taxon>Deltaproteobacteria</taxon>
        <taxon>Candidatus Zymogenia</taxon>
        <taxon>Candidatus Zymogeniales</taxon>
        <taxon>Candidatus Zymogenaceae</taxon>
        <taxon>Candidatus Zymogenus</taxon>
    </lineage>
</organism>
<dbReference type="GO" id="GO:0008483">
    <property type="term" value="F:transaminase activity"/>
    <property type="evidence" value="ECO:0007669"/>
    <property type="project" value="UniProtKB-KW"/>
</dbReference>
<evidence type="ECO:0000256" key="6">
    <source>
        <dbReference type="PIRSR" id="PIRSR602129-50"/>
    </source>
</evidence>
<dbReference type="InterPro" id="IPR015422">
    <property type="entry name" value="PyrdxlP-dep_Trfase_small"/>
</dbReference>
<sequence>MIDEELRGLFELAKSYAFEYMDGVCDRAVFPTEDAIERLGVFDEELPEKPSDSSEILHMLHEYGSPATVAQTGGRYFGFVIGGANRAAVAAKWLSAAWDQNSALYVMSPVVSRLEAVCERWLVDLFGLPTGTAAGFVSGTSVGTICGLAAARNEILNRLGWDINLKGLFGAPRIRVVLGDQAHSSVFKALTLLGFGEESLERIPVDGQGRMIAGKLPELDDKTIVIVQAGNVNSGAFDPIDEICDHARKANSWIHVDGAFGLWAAASEGKRSLTKGIERADSWSVDAHKTLNAPFDCGIILCKDREALVTAMQSKGSYIQYSRDDERRDGMLYTPDMSRCARGVELWATLKSLGKSGVERLVDRLCDLAVEFAGKLSGEGFNVLNDVVFNQIIVSCGTDEETKTTLKNIQSSGECWCGGAVWEGRPVVRVSVCSWATTAEDIDRSVAAFVAARDGARSGG</sequence>
<reference evidence="8" key="2">
    <citation type="submission" date="2021-01" db="EMBL/GenBank/DDBJ databases">
        <authorList>
            <person name="Hahn C.R."/>
            <person name="Youssef N.H."/>
            <person name="Elshahed M."/>
        </authorList>
    </citation>
    <scope>NUCLEOTIDE SEQUENCE</scope>
    <source>
        <strain evidence="8">Zod_Metabat.24</strain>
    </source>
</reference>
<dbReference type="GO" id="GO:0016831">
    <property type="term" value="F:carboxy-lyase activity"/>
    <property type="evidence" value="ECO:0007669"/>
    <property type="project" value="UniProtKB-KW"/>
</dbReference>
<evidence type="ECO:0000256" key="2">
    <source>
        <dbReference type="ARBA" id="ARBA00009533"/>
    </source>
</evidence>
<evidence type="ECO:0000313" key="8">
    <source>
        <dbReference type="EMBL" id="MBN1572954.1"/>
    </source>
</evidence>
<evidence type="ECO:0000256" key="1">
    <source>
        <dbReference type="ARBA" id="ARBA00001933"/>
    </source>
</evidence>
<protein>
    <submittedName>
        <fullName evidence="8">Aspartate aminotransferase family protein</fullName>
    </submittedName>
</protein>
<keyword evidence="5 7" id="KW-0456">Lyase</keyword>
<proteinExistence type="inferred from homology"/>
<keyword evidence="3" id="KW-0210">Decarboxylase</keyword>
<dbReference type="InterPro" id="IPR015421">
    <property type="entry name" value="PyrdxlP-dep_Trfase_major"/>
</dbReference>
<dbReference type="PANTHER" id="PTHR11999:SF70">
    <property type="entry name" value="MIP05841P"/>
    <property type="match status" value="1"/>
</dbReference>
<comment type="caution">
    <text evidence="8">The sequence shown here is derived from an EMBL/GenBank/DDBJ whole genome shotgun (WGS) entry which is preliminary data.</text>
</comment>
<dbReference type="GO" id="GO:0030170">
    <property type="term" value="F:pyridoxal phosphate binding"/>
    <property type="evidence" value="ECO:0007669"/>
    <property type="project" value="InterPro"/>
</dbReference>
<evidence type="ECO:0000256" key="5">
    <source>
        <dbReference type="ARBA" id="ARBA00023239"/>
    </source>
</evidence>
<dbReference type="SUPFAM" id="SSF53383">
    <property type="entry name" value="PLP-dependent transferases"/>
    <property type="match status" value="1"/>
</dbReference>
<keyword evidence="8" id="KW-0808">Transferase</keyword>
<accession>A0A9D8KF33</accession>
<keyword evidence="4 6" id="KW-0663">Pyridoxal phosphate</keyword>
<comment type="cofactor">
    <cofactor evidence="1 6 7">
        <name>pyridoxal 5'-phosphate</name>
        <dbReference type="ChEBI" id="CHEBI:597326"/>
    </cofactor>
</comment>
<dbReference type="Proteomes" id="UP000809273">
    <property type="component" value="Unassembled WGS sequence"/>
</dbReference>